<dbReference type="GO" id="GO:0043565">
    <property type="term" value="F:sequence-specific DNA binding"/>
    <property type="evidence" value="ECO:0007669"/>
    <property type="project" value="InterPro"/>
</dbReference>
<keyword evidence="1" id="KW-0805">Transcription regulation</keyword>
<sequence>MLERKLTDVEKEEFTKKIMDDLEERHLKIYGKQAKAEKTHCIMKVIHYIIENISEDILLEDLEEISGKTRFDICRIFNLFYGTTPIKWLWKVRLALAKEFIDLAPHWSLTEISCACGFSSLPHFSRSFSLAYNQTPMNFKKDARTKINSERKRKNKEFDIMFGVNKNVFSKNVLINNLHLI</sequence>
<feature type="domain" description="HTH araC/xylS-type" evidence="4">
    <location>
        <begin position="43"/>
        <end position="142"/>
    </location>
</feature>
<dbReference type="SUPFAM" id="SSF46689">
    <property type="entry name" value="Homeodomain-like"/>
    <property type="match status" value="1"/>
</dbReference>
<gene>
    <name evidence="5" type="ORF">Dpoa569_0003556</name>
</gene>
<keyword evidence="2" id="KW-0238">DNA-binding</keyword>
<dbReference type="PANTHER" id="PTHR43280">
    <property type="entry name" value="ARAC-FAMILY TRANSCRIPTIONAL REGULATOR"/>
    <property type="match status" value="1"/>
</dbReference>
<dbReference type="Gene3D" id="1.10.10.60">
    <property type="entry name" value="Homeodomain-like"/>
    <property type="match status" value="1"/>
</dbReference>
<dbReference type="Pfam" id="PF12833">
    <property type="entry name" value="HTH_18"/>
    <property type="match status" value="1"/>
</dbReference>
<dbReference type="Proteomes" id="UP000320591">
    <property type="component" value="Chromosome"/>
</dbReference>
<dbReference type="InterPro" id="IPR018060">
    <property type="entry name" value="HTH_AraC"/>
</dbReference>
<dbReference type="KEGG" id="dic:Dpoa569_0003556"/>
<evidence type="ECO:0000256" key="2">
    <source>
        <dbReference type="ARBA" id="ARBA00023125"/>
    </source>
</evidence>
<evidence type="ECO:0000256" key="1">
    <source>
        <dbReference type="ARBA" id="ARBA00023015"/>
    </source>
</evidence>
<dbReference type="InterPro" id="IPR018062">
    <property type="entry name" value="HTH_AraC-typ_CS"/>
</dbReference>
<organism evidence="5 6">
    <name type="scientific">Dickeya poaceiphila</name>
    <dbReference type="NCBI Taxonomy" id="568768"/>
    <lineage>
        <taxon>Bacteria</taxon>
        <taxon>Pseudomonadati</taxon>
        <taxon>Pseudomonadota</taxon>
        <taxon>Gammaproteobacteria</taxon>
        <taxon>Enterobacterales</taxon>
        <taxon>Pectobacteriaceae</taxon>
        <taxon>Dickeya</taxon>
    </lineage>
</organism>
<evidence type="ECO:0000256" key="3">
    <source>
        <dbReference type="ARBA" id="ARBA00023163"/>
    </source>
</evidence>
<dbReference type="InterPro" id="IPR009057">
    <property type="entry name" value="Homeodomain-like_sf"/>
</dbReference>
<protein>
    <submittedName>
        <fullName evidence="5">Helix-turn-helix transcriptional regulator</fullName>
    </submittedName>
</protein>
<keyword evidence="3" id="KW-0804">Transcription</keyword>
<dbReference type="PROSITE" id="PS00041">
    <property type="entry name" value="HTH_ARAC_FAMILY_1"/>
    <property type="match status" value="1"/>
</dbReference>
<dbReference type="STRING" id="568768.GCA_000406125_00392"/>
<dbReference type="GO" id="GO:0003700">
    <property type="term" value="F:DNA-binding transcription factor activity"/>
    <property type="evidence" value="ECO:0007669"/>
    <property type="project" value="InterPro"/>
</dbReference>
<reference evidence="5 6" key="1">
    <citation type="journal article" date="2019" name="Environ. Microbiol.">
        <title>The phytopathogenic nature of Dickeya aquatica 174/2 and the dynamic early evolution of Dickeya pathogenicity.</title>
        <authorList>
            <person name="Duprey A."/>
            <person name="Taib N."/>
            <person name="Leonard S."/>
            <person name="Garin T."/>
            <person name="Flandrois J.P."/>
            <person name="Nasser W."/>
            <person name="Brochier-Armanet C."/>
            <person name="Reverchon S."/>
        </authorList>
    </citation>
    <scope>NUCLEOTIDE SEQUENCE [LARGE SCALE GENOMIC DNA]</scope>
    <source>
        <strain evidence="5 6">NCPPB 569</strain>
    </source>
</reference>
<keyword evidence="6" id="KW-1185">Reference proteome</keyword>
<dbReference type="AlphaFoldDB" id="A0A5B8HT87"/>
<accession>A0A5B8HT87</accession>
<name>A0A5B8HT87_9GAMM</name>
<evidence type="ECO:0000313" key="6">
    <source>
        <dbReference type="Proteomes" id="UP000320591"/>
    </source>
</evidence>
<dbReference type="RefSeq" id="WP_042868185.1">
    <property type="nucleotide sequence ID" value="NZ_CM001975.1"/>
</dbReference>
<evidence type="ECO:0000313" key="5">
    <source>
        <dbReference type="EMBL" id="QDX31516.1"/>
    </source>
</evidence>
<dbReference type="PROSITE" id="PS01124">
    <property type="entry name" value="HTH_ARAC_FAMILY_2"/>
    <property type="match status" value="1"/>
</dbReference>
<dbReference type="EMBL" id="CP042220">
    <property type="protein sequence ID" value="QDX31516.1"/>
    <property type="molecule type" value="Genomic_DNA"/>
</dbReference>
<dbReference type="SMART" id="SM00342">
    <property type="entry name" value="HTH_ARAC"/>
    <property type="match status" value="1"/>
</dbReference>
<dbReference type="PANTHER" id="PTHR43280:SF28">
    <property type="entry name" value="HTH-TYPE TRANSCRIPTIONAL ACTIVATOR RHAS"/>
    <property type="match status" value="1"/>
</dbReference>
<proteinExistence type="predicted"/>
<evidence type="ECO:0000259" key="4">
    <source>
        <dbReference type="PROSITE" id="PS01124"/>
    </source>
</evidence>
<dbReference type="OrthoDB" id="9803764at2"/>